<dbReference type="Proteomes" id="UP000320239">
    <property type="component" value="Unassembled WGS sequence"/>
</dbReference>
<keyword evidence="3" id="KW-1185">Reference proteome</keyword>
<dbReference type="EMBL" id="VIWY01000004">
    <property type="protein sequence ID" value="TWG14315.1"/>
    <property type="molecule type" value="Genomic_DNA"/>
</dbReference>
<organism evidence="2 3">
    <name type="scientific">Actinoplanes teichomyceticus</name>
    <dbReference type="NCBI Taxonomy" id="1867"/>
    <lineage>
        <taxon>Bacteria</taxon>
        <taxon>Bacillati</taxon>
        <taxon>Actinomycetota</taxon>
        <taxon>Actinomycetes</taxon>
        <taxon>Micromonosporales</taxon>
        <taxon>Micromonosporaceae</taxon>
        <taxon>Actinoplanes</taxon>
    </lineage>
</organism>
<dbReference type="SUPFAM" id="SSF56112">
    <property type="entry name" value="Protein kinase-like (PK-like)"/>
    <property type="match status" value="1"/>
</dbReference>
<evidence type="ECO:0000313" key="3">
    <source>
        <dbReference type="Proteomes" id="UP000320239"/>
    </source>
</evidence>
<gene>
    <name evidence="2" type="ORF">FHX34_104615</name>
</gene>
<protein>
    <submittedName>
        <fullName evidence="2">Phosphotransferase family enzyme</fullName>
    </submittedName>
</protein>
<comment type="caution">
    <text evidence="2">The sequence shown here is derived from an EMBL/GenBank/DDBJ whole genome shotgun (WGS) entry which is preliminary data.</text>
</comment>
<dbReference type="AlphaFoldDB" id="A0A561VRQ4"/>
<keyword evidence="2" id="KW-0808">Transferase</keyword>
<feature type="domain" description="Aminoglycoside phosphotransferase" evidence="1">
    <location>
        <begin position="88"/>
        <end position="170"/>
    </location>
</feature>
<reference evidence="2 3" key="1">
    <citation type="submission" date="2019-06" db="EMBL/GenBank/DDBJ databases">
        <title>Sequencing the genomes of 1000 actinobacteria strains.</title>
        <authorList>
            <person name="Klenk H.-P."/>
        </authorList>
    </citation>
    <scope>NUCLEOTIDE SEQUENCE [LARGE SCALE GENOMIC DNA]</scope>
    <source>
        <strain evidence="2 3">DSM 43866</strain>
    </source>
</reference>
<dbReference type="InterPro" id="IPR002575">
    <property type="entry name" value="Aminoglycoside_PTrfase"/>
</dbReference>
<dbReference type="GO" id="GO:0016740">
    <property type="term" value="F:transferase activity"/>
    <property type="evidence" value="ECO:0007669"/>
    <property type="project" value="UniProtKB-KW"/>
</dbReference>
<dbReference type="Gene3D" id="3.90.1200.10">
    <property type="match status" value="1"/>
</dbReference>
<dbReference type="InterPro" id="IPR011009">
    <property type="entry name" value="Kinase-like_dom_sf"/>
</dbReference>
<proteinExistence type="predicted"/>
<evidence type="ECO:0000313" key="2">
    <source>
        <dbReference type="EMBL" id="TWG14315.1"/>
    </source>
</evidence>
<dbReference type="Pfam" id="PF01636">
    <property type="entry name" value="APH"/>
    <property type="match status" value="1"/>
</dbReference>
<dbReference type="OrthoDB" id="236897at2"/>
<evidence type="ECO:0000259" key="1">
    <source>
        <dbReference type="Pfam" id="PF01636"/>
    </source>
</evidence>
<sequence>MTEVPLAGGHITREVVRVGETVRRTSHGTSFAVRVLTYLETVGYEHAPRFLGVDDHGRDVFTFIPGRTTDHPSQRAAGAYAAGGTMLRGLHDATAAHELAGGRECVIHGDPGPFNTIFQAGLPVAFIDWDSCRPGDRLDDLGYLAWTWCIQSQGRVPVAAQARHLRELRDGYGEVEGDVLVRAILRRQTEIAETERANLQDPKHTADRRSHAKWAVEWATADRQLVERNKEQFLAALE</sequence>
<name>A0A561VRQ4_ACTTI</name>
<accession>A0A561VRQ4</accession>
<dbReference type="RefSeq" id="WP_122980302.1">
    <property type="nucleotide sequence ID" value="NZ_BOMX01000083.1"/>
</dbReference>